<feature type="domain" description="Insertion element IS402-like" evidence="4">
    <location>
        <begin position="2"/>
        <end position="77"/>
    </location>
</feature>
<keyword evidence="2" id="KW-1133">Transmembrane helix</keyword>
<keyword evidence="6" id="KW-1185">Reference proteome</keyword>
<accession>A0ABT5D6M4</accession>
<dbReference type="Proteomes" id="UP001221838">
    <property type="component" value="Unassembled WGS sequence"/>
</dbReference>
<protein>
    <submittedName>
        <fullName evidence="5">IS5 family transposase</fullName>
    </submittedName>
</protein>
<dbReference type="EMBL" id="JAQNDM010000002">
    <property type="protein sequence ID" value="MDC0707911.1"/>
    <property type="molecule type" value="Genomic_DNA"/>
</dbReference>
<evidence type="ECO:0000259" key="4">
    <source>
        <dbReference type="Pfam" id="PF13340"/>
    </source>
</evidence>
<dbReference type="PANTHER" id="PTHR30007">
    <property type="entry name" value="PHP DOMAIN PROTEIN"/>
    <property type="match status" value="1"/>
</dbReference>
<evidence type="ECO:0000256" key="2">
    <source>
        <dbReference type="SAM" id="Phobius"/>
    </source>
</evidence>
<keyword evidence="2" id="KW-0812">Transmembrane</keyword>
<evidence type="ECO:0000313" key="6">
    <source>
        <dbReference type="Proteomes" id="UP001221838"/>
    </source>
</evidence>
<dbReference type="InterPro" id="IPR025161">
    <property type="entry name" value="IS402-like_dom"/>
</dbReference>
<name>A0ABT5D6M4_9BACT</name>
<feature type="domain" description="Transposase IS4-like" evidence="3">
    <location>
        <begin position="103"/>
        <end position="253"/>
    </location>
</feature>
<feature type="transmembrane region" description="Helical" evidence="2">
    <location>
        <begin position="244"/>
        <end position="262"/>
    </location>
</feature>
<evidence type="ECO:0000256" key="1">
    <source>
        <dbReference type="SAM" id="MobiDB-lite"/>
    </source>
</evidence>
<organism evidence="5 6">
    <name type="scientific">Stigmatella ashevillensis</name>
    <dbReference type="NCBI Taxonomy" id="2995309"/>
    <lineage>
        <taxon>Bacteria</taxon>
        <taxon>Pseudomonadati</taxon>
        <taxon>Myxococcota</taxon>
        <taxon>Myxococcia</taxon>
        <taxon>Myxococcales</taxon>
        <taxon>Cystobacterineae</taxon>
        <taxon>Archangiaceae</taxon>
        <taxon>Stigmatella</taxon>
    </lineage>
</organism>
<feature type="region of interest" description="Disordered" evidence="1">
    <location>
        <begin position="107"/>
        <end position="126"/>
    </location>
</feature>
<sequence length="264" mass="30429">MPQEVWAKIEPLLPPRPEHPLGCHNPRVPDRKAMEAILLVLRTGMQWQALKATGICHPSSAYRRFREWAKAGVFHEFWRLGLVAYDQTMGIHWKWMSMDGAMTKAPLGGQKTGPNPTDRAKKGTKRSVLTDGRGVPLGLVVAGANVNDHKRVEATFESIPVKRPVPAADDEQHLCLDAGYDCQAVRQWGDKFHLQLHIRPRRAPATPPKKSRRKKARRWVVERTHSWMNRFRRLLVRWEKREDTFLAMIHLALGLITWFHFLPK</sequence>
<dbReference type="Pfam" id="PF13340">
    <property type="entry name" value="DUF4096"/>
    <property type="match status" value="1"/>
</dbReference>
<dbReference type="PANTHER" id="PTHR30007:SF0">
    <property type="entry name" value="TRANSPOSASE"/>
    <property type="match status" value="1"/>
</dbReference>
<evidence type="ECO:0000259" key="3">
    <source>
        <dbReference type="Pfam" id="PF01609"/>
    </source>
</evidence>
<gene>
    <name evidence="5" type="ORF">POL68_05460</name>
</gene>
<dbReference type="Pfam" id="PF01609">
    <property type="entry name" value="DDE_Tnp_1"/>
    <property type="match status" value="1"/>
</dbReference>
<comment type="caution">
    <text evidence="5">The sequence shown here is derived from an EMBL/GenBank/DDBJ whole genome shotgun (WGS) entry which is preliminary data.</text>
</comment>
<evidence type="ECO:0000313" key="5">
    <source>
        <dbReference type="EMBL" id="MDC0707911.1"/>
    </source>
</evidence>
<dbReference type="InterPro" id="IPR002559">
    <property type="entry name" value="Transposase_11"/>
</dbReference>
<reference evidence="5 6" key="1">
    <citation type="submission" date="2022-11" db="EMBL/GenBank/DDBJ databases">
        <title>Minimal conservation of predation-associated metabolite biosynthetic gene clusters underscores biosynthetic potential of Myxococcota including descriptions for ten novel species: Archangium lansinium sp. nov., Myxococcus landrumus sp. nov., Nannocystis bai.</title>
        <authorList>
            <person name="Ahearne A."/>
            <person name="Stevens C."/>
            <person name="Dowd S."/>
        </authorList>
    </citation>
    <scope>NUCLEOTIDE SEQUENCE [LARGE SCALE GENOMIC DNA]</scope>
    <source>
        <strain evidence="5 6">NCWAL01</strain>
    </source>
</reference>
<keyword evidence="2" id="KW-0472">Membrane</keyword>
<proteinExistence type="predicted"/>
<dbReference type="NCBIfam" id="NF033580">
    <property type="entry name" value="transpos_IS5_3"/>
    <property type="match status" value="1"/>
</dbReference>
<dbReference type="RefSeq" id="WP_272135210.1">
    <property type="nucleotide sequence ID" value="NZ_JAQNDM010000002.1"/>
</dbReference>